<proteinExistence type="predicted"/>
<evidence type="ECO:0000313" key="2">
    <source>
        <dbReference type="Proteomes" id="UP000265520"/>
    </source>
</evidence>
<organism evidence="1 2">
    <name type="scientific">Trifolium medium</name>
    <dbReference type="NCBI Taxonomy" id="97028"/>
    <lineage>
        <taxon>Eukaryota</taxon>
        <taxon>Viridiplantae</taxon>
        <taxon>Streptophyta</taxon>
        <taxon>Embryophyta</taxon>
        <taxon>Tracheophyta</taxon>
        <taxon>Spermatophyta</taxon>
        <taxon>Magnoliopsida</taxon>
        <taxon>eudicotyledons</taxon>
        <taxon>Gunneridae</taxon>
        <taxon>Pentapetalae</taxon>
        <taxon>rosids</taxon>
        <taxon>fabids</taxon>
        <taxon>Fabales</taxon>
        <taxon>Fabaceae</taxon>
        <taxon>Papilionoideae</taxon>
        <taxon>50 kb inversion clade</taxon>
        <taxon>NPAAA clade</taxon>
        <taxon>Hologalegina</taxon>
        <taxon>IRL clade</taxon>
        <taxon>Trifolieae</taxon>
        <taxon>Trifolium</taxon>
    </lineage>
</organism>
<dbReference type="AlphaFoldDB" id="A0A392W2N5"/>
<dbReference type="EMBL" id="LXQA011343434">
    <property type="protein sequence ID" value="MCI93962.1"/>
    <property type="molecule type" value="Genomic_DNA"/>
</dbReference>
<sequence length="32" mass="3630">MRGDSSRFDSMDTSELRKLALSHEVKGLVLNH</sequence>
<protein>
    <submittedName>
        <fullName evidence="1">Uncharacterized protein</fullName>
    </submittedName>
</protein>
<reference evidence="1 2" key="1">
    <citation type="journal article" date="2018" name="Front. Plant Sci.">
        <title>Red Clover (Trifolium pratense) and Zigzag Clover (T. medium) - A Picture of Genomic Similarities and Differences.</title>
        <authorList>
            <person name="Dluhosova J."/>
            <person name="Istvanek J."/>
            <person name="Nedelnik J."/>
            <person name="Repkova J."/>
        </authorList>
    </citation>
    <scope>NUCLEOTIDE SEQUENCE [LARGE SCALE GENOMIC DNA]</scope>
    <source>
        <strain evidence="2">cv. 10/8</strain>
        <tissue evidence="1">Leaf</tissue>
    </source>
</reference>
<keyword evidence="2" id="KW-1185">Reference proteome</keyword>
<evidence type="ECO:0000313" key="1">
    <source>
        <dbReference type="EMBL" id="MCI93962.1"/>
    </source>
</evidence>
<feature type="non-terminal residue" evidence="1">
    <location>
        <position position="32"/>
    </location>
</feature>
<accession>A0A392W2N5</accession>
<dbReference type="Proteomes" id="UP000265520">
    <property type="component" value="Unassembled WGS sequence"/>
</dbReference>
<name>A0A392W2N5_9FABA</name>
<comment type="caution">
    <text evidence="1">The sequence shown here is derived from an EMBL/GenBank/DDBJ whole genome shotgun (WGS) entry which is preliminary data.</text>
</comment>